<dbReference type="PANTHER" id="PTHR45756:SF1">
    <property type="entry name" value="PROTEIN KINASE DOMAIN CONTAINING PROTEIN"/>
    <property type="match status" value="1"/>
</dbReference>
<name>A0AAD2Q3P2_9AGAR</name>
<feature type="domain" description="EGF-like" evidence="5">
    <location>
        <begin position="186"/>
        <end position="218"/>
    </location>
</feature>
<evidence type="ECO:0000256" key="1">
    <source>
        <dbReference type="ARBA" id="ARBA00022536"/>
    </source>
</evidence>
<evidence type="ECO:0000256" key="2">
    <source>
        <dbReference type="PROSITE-ProRule" id="PRU00076"/>
    </source>
</evidence>
<organism evidence="6 7">
    <name type="scientific">Mycena citricolor</name>
    <dbReference type="NCBI Taxonomy" id="2018698"/>
    <lineage>
        <taxon>Eukaryota</taxon>
        <taxon>Fungi</taxon>
        <taxon>Dikarya</taxon>
        <taxon>Basidiomycota</taxon>
        <taxon>Agaricomycotina</taxon>
        <taxon>Agaricomycetes</taxon>
        <taxon>Agaricomycetidae</taxon>
        <taxon>Agaricales</taxon>
        <taxon>Marasmiineae</taxon>
        <taxon>Mycenaceae</taxon>
        <taxon>Mycena</taxon>
    </lineage>
</organism>
<evidence type="ECO:0000313" key="7">
    <source>
        <dbReference type="Proteomes" id="UP001295794"/>
    </source>
</evidence>
<protein>
    <recommendedName>
        <fullName evidence="5">EGF-like domain-containing protein</fullName>
    </recommendedName>
</protein>
<feature type="transmembrane region" description="Helical" evidence="4">
    <location>
        <begin position="656"/>
        <end position="679"/>
    </location>
</feature>
<dbReference type="Proteomes" id="UP001295794">
    <property type="component" value="Unassembled WGS sequence"/>
</dbReference>
<comment type="caution">
    <text evidence="6">The sequence shown here is derived from an EMBL/GenBank/DDBJ whole genome shotgun (WGS) entry which is preliminary data.</text>
</comment>
<keyword evidence="7" id="KW-1185">Reference proteome</keyword>
<dbReference type="InterPro" id="IPR006212">
    <property type="entry name" value="Furin_repeat"/>
</dbReference>
<evidence type="ECO:0000259" key="5">
    <source>
        <dbReference type="PROSITE" id="PS50026"/>
    </source>
</evidence>
<feature type="region of interest" description="Disordered" evidence="3">
    <location>
        <begin position="726"/>
        <end position="746"/>
    </location>
</feature>
<feature type="disulfide bond" evidence="2">
    <location>
        <begin position="208"/>
        <end position="217"/>
    </location>
</feature>
<dbReference type="AlphaFoldDB" id="A0AAD2Q3P2"/>
<keyword evidence="4" id="KW-0472">Membrane</keyword>
<dbReference type="EMBL" id="CAVNYO010000182">
    <property type="protein sequence ID" value="CAK5272590.1"/>
    <property type="molecule type" value="Genomic_DNA"/>
</dbReference>
<sequence>MLLPRLPVLLTASIRLTSNYTGNAPVVVCDAGQCLQGYSNTTIGVTLSVPGSPAIRLLPGQYTSTSNPQLLHNALTSSSVSLSPSPGFDSNATILSLPLNVLEQPGLTTYTAALYSGANDPSAFTPIPSAPIPNSSSLVFQSLSLSLNTWIAVNASSNPRLIVWDSVPDISQLPSVPANMRLLSLESSTCSPSCASSGICTSSGVCACLPGFVGAACEKCGAGLFGPRCNQTCPAGCAKCDDGLGGSGRCLDSGVTPGACGCVNGACNPDGSCACTTGFVSAGNGTKCAQCAGGFFLTPAGDCSICAIGCSACADRTGTCTACKTGFAPDANDATKCDPVPSVTSANVVCPDGAFASGASCVPCSSACRTCTAGGSIDCVRCATGTYLLNGTCVSADANGVCKGSSMIANNNKLECDACGAKCTSCKIPGFNSASTINELQCTSCVTGFAVSNGTCVSSCPSRTFPLNGTCTACDSSCSTCAGSSSFCLSCHSNQLALSGQCISTCPPNTFLGTSNASCSACHPDCAACSGPAFDQCTSCSPSSSRPVLKSGRCLPTCSKTEFFDITSSTCHACDGSCSSCLGSGPGQCLACADPSQVLRAGSCVAAGCAAVVSGLGACLSELVDVPSVTSGSPLPSASGIDAPTTGTANTTRRRLAWWEILLMVLGCVFILVMVLWLLRRRAKNARAKNAHRDKPNGLCGRLCDTFRSCLRKSRSRPVYELRLDSTRKGADASRPPIMHPHLQHPSRLSVESAPSIYSQMTSYTAQAAQPRQPVRADRKFSVAGTSLVDPYYHTTAPYMAHKPTTRLTGE</sequence>
<dbReference type="SMART" id="SM00181">
    <property type="entry name" value="EGF"/>
    <property type="match status" value="6"/>
</dbReference>
<dbReference type="SMART" id="SM00261">
    <property type="entry name" value="FU"/>
    <property type="match status" value="7"/>
</dbReference>
<gene>
    <name evidence="6" type="ORF">MYCIT1_LOCUS18338</name>
</gene>
<dbReference type="SUPFAM" id="SSF57184">
    <property type="entry name" value="Growth factor receptor domain"/>
    <property type="match status" value="2"/>
</dbReference>
<evidence type="ECO:0000256" key="4">
    <source>
        <dbReference type="SAM" id="Phobius"/>
    </source>
</evidence>
<dbReference type="InterPro" id="IPR002049">
    <property type="entry name" value="LE_dom"/>
</dbReference>
<comment type="caution">
    <text evidence="2">Lacks conserved residue(s) required for the propagation of feature annotation.</text>
</comment>
<dbReference type="PANTHER" id="PTHR45756">
    <property type="entry name" value="PALMITOYLTRANSFERASE"/>
    <property type="match status" value="1"/>
</dbReference>
<reference evidence="6" key="1">
    <citation type="submission" date="2023-11" db="EMBL/GenBank/DDBJ databases">
        <authorList>
            <person name="De Vega J J."/>
            <person name="De Vega J J."/>
        </authorList>
    </citation>
    <scope>NUCLEOTIDE SEQUENCE</scope>
</reference>
<dbReference type="InterPro" id="IPR000742">
    <property type="entry name" value="EGF"/>
</dbReference>
<accession>A0AAD2Q3P2</accession>
<dbReference type="Pfam" id="PF23106">
    <property type="entry name" value="EGF_Teneurin"/>
    <property type="match status" value="1"/>
</dbReference>
<feature type="disulfide bond" evidence="2">
    <location>
        <begin position="190"/>
        <end position="200"/>
    </location>
</feature>
<keyword evidence="4" id="KW-1133">Transmembrane helix</keyword>
<dbReference type="PROSITE" id="PS50026">
    <property type="entry name" value="EGF_3"/>
    <property type="match status" value="1"/>
</dbReference>
<dbReference type="Gene3D" id="2.10.220.10">
    <property type="entry name" value="Hormone Receptor, Insulin-like Growth Factor Receptor 1, Chain A, domain 2"/>
    <property type="match status" value="4"/>
</dbReference>
<keyword evidence="2" id="KW-1015">Disulfide bond</keyword>
<dbReference type="PROSITE" id="PS00022">
    <property type="entry name" value="EGF_1"/>
    <property type="match status" value="1"/>
</dbReference>
<keyword evidence="4" id="KW-0812">Transmembrane</keyword>
<dbReference type="CDD" id="cd00064">
    <property type="entry name" value="FU"/>
    <property type="match status" value="3"/>
</dbReference>
<evidence type="ECO:0000313" key="6">
    <source>
        <dbReference type="EMBL" id="CAK5272590.1"/>
    </source>
</evidence>
<evidence type="ECO:0000256" key="3">
    <source>
        <dbReference type="SAM" id="MobiDB-lite"/>
    </source>
</evidence>
<dbReference type="InterPro" id="IPR053215">
    <property type="entry name" value="TKL_Ser/Thr_kinase"/>
</dbReference>
<dbReference type="InterPro" id="IPR009030">
    <property type="entry name" value="Growth_fac_rcpt_cys_sf"/>
</dbReference>
<proteinExistence type="predicted"/>
<dbReference type="PROSITE" id="PS01248">
    <property type="entry name" value="EGF_LAM_1"/>
    <property type="match status" value="1"/>
</dbReference>
<keyword evidence="1 2" id="KW-0245">EGF-like domain</keyword>